<dbReference type="InterPro" id="IPR020855">
    <property type="entry name" value="Ureohydrolase_Mn_BS"/>
</dbReference>
<dbReference type="Proteomes" id="UP000559808">
    <property type="component" value="Unassembled WGS sequence"/>
</dbReference>
<reference evidence="7 8" key="1">
    <citation type="submission" date="2018-05" db="EMBL/GenBank/DDBJ databases">
        <authorList>
            <consortium name="PulseNet: The National Subtyping Network for Foodborne Disease Surveillance"/>
            <person name="Tarr C.L."/>
            <person name="Trees E."/>
            <person name="Katz L.S."/>
            <person name="Carleton-Romer H.A."/>
            <person name="Stroika S."/>
            <person name="Kucerova Z."/>
            <person name="Roache K.F."/>
            <person name="Sabol A.L."/>
            <person name="Besser J."/>
            <person name="Gerner-Smidt P."/>
        </authorList>
    </citation>
    <scope>NUCLEOTIDE SEQUENCE [LARGE SCALE GENOMIC DNA]</scope>
    <source>
        <strain evidence="7 8">D6489</strain>
    </source>
</reference>
<evidence type="ECO:0000256" key="5">
    <source>
        <dbReference type="PROSITE-ProRule" id="PRU00742"/>
    </source>
</evidence>
<comment type="caution">
    <text evidence="7">The sequence shown here is derived from an EMBL/GenBank/DDBJ whole genome shotgun (WGS) entry which is preliminary data.</text>
</comment>
<gene>
    <name evidence="7" type="ORF">YZ34_01945</name>
</gene>
<dbReference type="PROSITE" id="PS01053">
    <property type="entry name" value="ARGINASE_1"/>
    <property type="match status" value="1"/>
</dbReference>
<organism evidence="7 8">
    <name type="scientific">Campylobacter lari</name>
    <dbReference type="NCBI Taxonomy" id="201"/>
    <lineage>
        <taxon>Bacteria</taxon>
        <taxon>Pseudomonadati</taxon>
        <taxon>Campylobacterota</taxon>
        <taxon>Epsilonproteobacteria</taxon>
        <taxon>Campylobacterales</taxon>
        <taxon>Campylobacteraceae</taxon>
        <taxon>Campylobacter</taxon>
    </lineage>
</organism>
<dbReference type="PANTHER" id="PTHR11358:SF35">
    <property type="entry name" value="FORMIMIDOYLGLUTAMASE"/>
    <property type="match status" value="1"/>
</dbReference>
<protein>
    <submittedName>
        <fullName evidence="7">Formimidoylglutamase</fullName>
    </submittedName>
</protein>
<evidence type="ECO:0000256" key="1">
    <source>
        <dbReference type="ARBA" id="ARBA00022723"/>
    </source>
</evidence>
<dbReference type="PROSITE" id="PS51409">
    <property type="entry name" value="ARGINASE_2"/>
    <property type="match status" value="1"/>
</dbReference>
<keyword evidence="3" id="KW-0369">Histidine metabolism</keyword>
<keyword evidence="2 6" id="KW-0378">Hydrolase</keyword>
<evidence type="ECO:0000256" key="3">
    <source>
        <dbReference type="ARBA" id="ARBA00022808"/>
    </source>
</evidence>
<keyword evidence="1" id="KW-0479">Metal-binding</keyword>
<name>A0A5L4NN43_CAMLA</name>
<evidence type="ECO:0000313" key="7">
    <source>
        <dbReference type="EMBL" id="EAI3913773.1"/>
    </source>
</evidence>
<dbReference type="EMBL" id="AABOWU010000003">
    <property type="protein sequence ID" value="EAI3913773.1"/>
    <property type="molecule type" value="Genomic_DNA"/>
</dbReference>
<dbReference type="GO" id="GO:0008783">
    <property type="term" value="F:agmatinase activity"/>
    <property type="evidence" value="ECO:0007669"/>
    <property type="project" value="TreeGrafter"/>
</dbReference>
<dbReference type="GO" id="GO:0046872">
    <property type="term" value="F:metal ion binding"/>
    <property type="evidence" value="ECO:0007669"/>
    <property type="project" value="UniProtKB-KW"/>
</dbReference>
<dbReference type="AlphaFoldDB" id="A0A5L4NN43"/>
<sequence length="315" mass="35913">MLFLKIQKYLKKYLTLKLNTKKEEYMWQGRNDGDEIIHKRLFKCLNHSSNNKLLGFCSSLGVQRNNGRIGSELAPKIIRKNMANFAIHDDFDFDDLGDIENFDTLELGDELLYHKCLEILHNNHYGVILGGGHETSLACIKALLDYKKSVGVINFDAHFDVRIQELHTSGNSFYKAYEYAKENNYNFSYLCLGASKLSNTKALFQTMDNMKASYVLDTEFEKCIEVIKNFLKQNEVVYLSIDMDVFSQSIAPAVSAPAVFGINLKEISTPIKIIFESKKVALADICEFNPKFDIDNHTAKIAAYLAYFLLSKGMI</sequence>
<dbReference type="SUPFAM" id="SSF52768">
    <property type="entry name" value="Arginase/deacetylase"/>
    <property type="match status" value="1"/>
</dbReference>
<dbReference type="InterPro" id="IPR023696">
    <property type="entry name" value="Ureohydrolase_dom_sf"/>
</dbReference>
<dbReference type="GO" id="GO:0033389">
    <property type="term" value="P:putrescine biosynthetic process from arginine, via agmatine"/>
    <property type="evidence" value="ECO:0007669"/>
    <property type="project" value="TreeGrafter"/>
</dbReference>
<dbReference type="PANTHER" id="PTHR11358">
    <property type="entry name" value="ARGINASE/AGMATINASE"/>
    <property type="match status" value="1"/>
</dbReference>
<accession>A0A5L4NN43</accession>
<dbReference type="Gene3D" id="3.40.800.10">
    <property type="entry name" value="Ureohydrolase domain"/>
    <property type="match status" value="1"/>
</dbReference>
<evidence type="ECO:0000256" key="6">
    <source>
        <dbReference type="RuleBase" id="RU003684"/>
    </source>
</evidence>
<comment type="similarity">
    <text evidence="5 6">Belongs to the arginase family.</text>
</comment>
<evidence type="ECO:0000256" key="4">
    <source>
        <dbReference type="ARBA" id="ARBA00023211"/>
    </source>
</evidence>
<dbReference type="InterPro" id="IPR006035">
    <property type="entry name" value="Ureohydrolase"/>
</dbReference>
<evidence type="ECO:0000256" key="2">
    <source>
        <dbReference type="ARBA" id="ARBA00022801"/>
    </source>
</evidence>
<keyword evidence="4" id="KW-0464">Manganese</keyword>
<proteinExistence type="inferred from homology"/>
<dbReference type="Pfam" id="PF00491">
    <property type="entry name" value="Arginase"/>
    <property type="match status" value="1"/>
</dbReference>
<dbReference type="CDD" id="cd09988">
    <property type="entry name" value="Formimidoylglutamase"/>
    <property type="match status" value="1"/>
</dbReference>
<evidence type="ECO:0000313" key="8">
    <source>
        <dbReference type="Proteomes" id="UP000559808"/>
    </source>
</evidence>
<dbReference type="GO" id="GO:0006547">
    <property type="term" value="P:L-histidine metabolic process"/>
    <property type="evidence" value="ECO:0007669"/>
    <property type="project" value="UniProtKB-KW"/>
</dbReference>